<organism evidence="1 2">
    <name type="scientific">Frankia alni (strain DSM 45986 / CECT 9034 / ACN14a)</name>
    <dbReference type="NCBI Taxonomy" id="326424"/>
    <lineage>
        <taxon>Bacteria</taxon>
        <taxon>Bacillati</taxon>
        <taxon>Actinomycetota</taxon>
        <taxon>Actinomycetes</taxon>
        <taxon>Frankiales</taxon>
        <taxon>Frankiaceae</taxon>
        <taxon>Frankia</taxon>
    </lineage>
</organism>
<dbReference type="Pfam" id="PF08817">
    <property type="entry name" value="YukD"/>
    <property type="match status" value="1"/>
</dbReference>
<reference evidence="1 2" key="1">
    <citation type="journal article" date="2007" name="Genome Res.">
        <title>Genome characteristics of facultatively symbiotic Frankia sp. strains reflect host range and host plant biogeography.</title>
        <authorList>
            <person name="Normand P."/>
            <person name="Lapierre P."/>
            <person name="Tisa L.S."/>
            <person name="Gogarten J.P."/>
            <person name="Alloisio N."/>
            <person name="Bagnarol E."/>
            <person name="Bassi C.A."/>
            <person name="Berry A.M."/>
            <person name="Bickhart D.M."/>
            <person name="Choisne N."/>
            <person name="Couloux A."/>
            <person name="Cournoyer B."/>
            <person name="Cruveiller S."/>
            <person name="Daubin V."/>
            <person name="Demange N."/>
            <person name="Francino M.P."/>
            <person name="Goltsman E."/>
            <person name="Huang Y."/>
            <person name="Kopp O.R."/>
            <person name="Labarre L."/>
            <person name="Lapidus A."/>
            <person name="Lavire C."/>
            <person name="Marechal J."/>
            <person name="Martinez M."/>
            <person name="Mastronunzio J.E."/>
            <person name="Mullin B.C."/>
            <person name="Niemann J."/>
            <person name="Pujic P."/>
            <person name="Rawnsley T."/>
            <person name="Rouy Z."/>
            <person name="Schenowitz C."/>
            <person name="Sellstedt A."/>
            <person name="Tavares F."/>
            <person name="Tomkins J.P."/>
            <person name="Vallenet D."/>
            <person name="Valverde C."/>
            <person name="Wall L.G."/>
            <person name="Wang Y."/>
            <person name="Medigue C."/>
            <person name="Benson D.R."/>
        </authorList>
    </citation>
    <scope>NUCLEOTIDE SEQUENCE [LARGE SCALE GENOMIC DNA]</scope>
    <source>
        <strain evidence="2">DSM 45986 / CECT 9034 / ACN14a</strain>
    </source>
</reference>
<dbReference type="STRING" id="326424.FRAAL0857"/>
<dbReference type="AlphaFoldDB" id="Q0RSD8"/>
<evidence type="ECO:0000313" key="1">
    <source>
        <dbReference type="EMBL" id="CAJ59525.1"/>
    </source>
</evidence>
<dbReference type="HOGENOM" id="CLU_179199_0_0_11"/>
<sequence>MRRNTGPKGTDMADVPMTLIQPSGARTDVEMPDDVPIGELIPEFVTELGLPTTGSDGSAVVYRIHAKSLGRELTGTDTLASAGVPQGSPLLIAPFALAGARA</sequence>
<protein>
    <recommendedName>
        <fullName evidence="3">Ubiquitin-like domain-containing protein</fullName>
    </recommendedName>
</protein>
<dbReference type="EMBL" id="CT573213">
    <property type="protein sequence ID" value="CAJ59525.1"/>
    <property type="molecule type" value="Genomic_DNA"/>
</dbReference>
<evidence type="ECO:0008006" key="3">
    <source>
        <dbReference type="Google" id="ProtNLM"/>
    </source>
</evidence>
<dbReference type="Proteomes" id="UP000000657">
    <property type="component" value="Chromosome"/>
</dbReference>
<keyword evidence="2" id="KW-1185">Reference proteome</keyword>
<dbReference type="eggNOG" id="ENOG503399Z">
    <property type="taxonomic scope" value="Bacteria"/>
</dbReference>
<name>Q0RSD8_FRAAA</name>
<proteinExistence type="predicted"/>
<dbReference type="KEGG" id="fal:FRAAL0857"/>
<accession>Q0RSD8</accession>
<gene>
    <name evidence="1" type="ordered locus">FRAAL0857</name>
</gene>
<evidence type="ECO:0000313" key="2">
    <source>
        <dbReference type="Proteomes" id="UP000000657"/>
    </source>
</evidence>
<dbReference type="InterPro" id="IPR024962">
    <property type="entry name" value="YukD-like"/>
</dbReference>